<evidence type="ECO:0000256" key="1">
    <source>
        <dbReference type="SAM" id="MobiDB-lite"/>
    </source>
</evidence>
<evidence type="ECO:0000313" key="3">
    <source>
        <dbReference type="Proteomes" id="UP001286313"/>
    </source>
</evidence>
<organism evidence="2 3">
    <name type="scientific">Petrolisthes cinctipes</name>
    <name type="common">Flat porcelain crab</name>
    <dbReference type="NCBI Taxonomy" id="88211"/>
    <lineage>
        <taxon>Eukaryota</taxon>
        <taxon>Metazoa</taxon>
        <taxon>Ecdysozoa</taxon>
        <taxon>Arthropoda</taxon>
        <taxon>Crustacea</taxon>
        <taxon>Multicrustacea</taxon>
        <taxon>Malacostraca</taxon>
        <taxon>Eumalacostraca</taxon>
        <taxon>Eucarida</taxon>
        <taxon>Decapoda</taxon>
        <taxon>Pleocyemata</taxon>
        <taxon>Anomura</taxon>
        <taxon>Galatheoidea</taxon>
        <taxon>Porcellanidae</taxon>
        <taxon>Petrolisthes</taxon>
    </lineage>
</organism>
<gene>
    <name evidence="2" type="ORF">Pcinc_008053</name>
</gene>
<comment type="caution">
    <text evidence="2">The sequence shown here is derived from an EMBL/GenBank/DDBJ whole genome shotgun (WGS) entry which is preliminary data.</text>
</comment>
<name>A0AAE1KXP2_PETCI</name>
<dbReference type="EMBL" id="JAWQEG010000602">
    <property type="protein sequence ID" value="KAK3887903.1"/>
    <property type="molecule type" value="Genomic_DNA"/>
</dbReference>
<evidence type="ECO:0000313" key="2">
    <source>
        <dbReference type="EMBL" id="KAK3887903.1"/>
    </source>
</evidence>
<feature type="compositionally biased region" description="Low complexity" evidence="1">
    <location>
        <begin position="104"/>
        <end position="115"/>
    </location>
</feature>
<dbReference type="AlphaFoldDB" id="A0AAE1KXP2"/>
<protein>
    <submittedName>
        <fullName evidence="2">Uncharacterized protein</fullName>
    </submittedName>
</protein>
<feature type="compositionally biased region" description="Low complexity" evidence="1">
    <location>
        <begin position="63"/>
        <end position="78"/>
    </location>
</feature>
<feature type="compositionally biased region" description="Pro residues" evidence="1">
    <location>
        <begin position="92"/>
        <end position="103"/>
    </location>
</feature>
<accession>A0AAE1KXP2</accession>
<keyword evidence="3" id="KW-1185">Reference proteome</keyword>
<sequence length="130" mass="14816">MQQLNEKASTPFNDYMLRIRHSMLLPIIIQLHLQALPNLTLLEYGKRADDLMSTYKDGAHWGPTQHTTATITTPTTPTTEPPPLTYTQLQPPTLPPQPTPPLRQQPQVPQTHQHQYATPTHCHQHIQTHP</sequence>
<proteinExistence type="predicted"/>
<feature type="region of interest" description="Disordered" evidence="1">
    <location>
        <begin position="58"/>
        <end position="130"/>
    </location>
</feature>
<dbReference type="Proteomes" id="UP001286313">
    <property type="component" value="Unassembled WGS sequence"/>
</dbReference>
<reference evidence="2" key="1">
    <citation type="submission" date="2023-10" db="EMBL/GenBank/DDBJ databases">
        <title>Genome assemblies of two species of porcelain crab, Petrolisthes cinctipes and Petrolisthes manimaculis (Anomura: Porcellanidae).</title>
        <authorList>
            <person name="Angst P."/>
        </authorList>
    </citation>
    <scope>NUCLEOTIDE SEQUENCE</scope>
    <source>
        <strain evidence="2">PB745_01</strain>
        <tissue evidence="2">Gill</tissue>
    </source>
</reference>